<dbReference type="EMBL" id="FKBS01000013">
    <property type="protein sequence ID" value="SAI10063.1"/>
    <property type="molecule type" value="Genomic_DNA"/>
</dbReference>
<protein>
    <recommendedName>
        <fullName evidence="2">Propionate--CoA ligase</fullName>
    </recommendedName>
    <alternativeName>
        <fullName evidence="6">Propionyl-CoA synthetase</fullName>
    </alternativeName>
</protein>
<dbReference type="NCBIfam" id="NF007815">
    <property type="entry name" value="PRK10524.1"/>
    <property type="match status" value="1"/>
</dbReference>
<dbReference type="Pfam" id="PF16177">
    <property type="entry name" value="ACAS_N"/>
    <property type="match status" value="1"/>
</dbReference>
<dbReference type="InterPro" id="IPR045851">
    <property type="entry name" value="AMP-bd_C_sf"/>
</dbReference>
<dbReference type="InterPro" id="IPR020845">
    <property type="entry name" value="AMP-binding_CS"/>
</dbReference>
<accession>A0A157MM41</accession>
<evidence type="ECO:0000259" key="9">
    <source>
        <dbReference type="Pfam" id="PF16177"/>
    </source>
</evidence>
<dbReference type="NCBIfam" id="TIGR02316">
    <property type="entry name" value="propion_prpE"/>
    <property type="match status" value="1"/>
</dbReference>
<dbReference type="PROSITE" id="PS00455">
    <property type="entry name" value="AMP_BINDING"/>
    <property type="match status" value="1"/>
</dbReference>
<reference evidence="10 11" key="1">
    <citation type="submission" date="2016-03" db="EMBL/GenBank/DDBJ databases">
        <authorList>
            <consortium name="Pathogen Informatics"/>
        </authorList>
    </citation>
    <scope>NUCLEOTIDE SEQUENCE [LARGE SCALE GENOMIC DNA]</scope>
    <source>
        <strain evidence="10 11">NCTC13364</strain>
    </source>
</reference>
<dbReference type="InterPro" id="IPR000873">
    <property type="entry name" value="AMP-dep_synth/lig_dom"/>
</dbReference>
<dbReference type="InterPro" id="IPR025110">
    <property type="entry name" value="AMP-bd_C"/>
</dbReference>
<evidence type="ECO:0000256" key="1">
    <source>
        <dbReference type="ARBA" id="ARBA00006432"/>
    </source>
</evidence>
<keyword evidence="3 10" id="KW-0436">Ligase</keyword>
<keyword evidence="4" id="KW-0547">Nucleotide-binding</keyword>
<dbReference type="Pfam" id="PF13193">
    <property type="entry name" value="AMP-binding_C"/>
    <property type="match status" value="1"/>
</dbReference>
<dbReference type="GO" id="GO:0005524">
    <property type="term" value="F:ATP binding"/>
    <property type="evidence" value="ECO:0007669"/>
    <property type="project" value="UniProtKB-KW"/>
</dbReference>
<evidence type="ECO:0000256" key="3">
    <source>
        <dbReference type="ARBA" id="ARBA00022598"/>
    </source>
</evidence>
<dbReference type="NCBIfam" id="NF001208">
    <property type="entry name" value="PRK00174.1"/>
    <property type="match status" value="1"/>
</dbReference>
<dbReference type="Gene3D" id="3.30.300.30">
    <property type="match status" value="1"/>
</dbReference>
<sequence>MERTRDFHYRSIHDRDGFWREEAQRIHWETPFSQVLDDSRLPFARWYVGGRTNLCYNAVDRWLPQYADHTALAWVSTEVDQQRVYTRAQLHAEVNAVAAMLREQGVGRGDRVLIYMPMVPEAVFAMLACARIGAVHSVVFGGFASVNLAQRIDDAAPKVLVCADGGSRAGKVVPYKPLVDKALGLCRTPPSAVIVLDRGLVPFEPQAGRDLDYAELRRRHEGAQVPVQWVESSEPSYVLYTSGTTGRPKGVQRDTGGYAVALAASMEYLFDGKPGDTFFCTSDIGWVVGHSYIVYGPLIGGQATVLYEGTPVRPDGAILWKLVEQFGVNTLFSAPTAVRVLKRQDPALLRRHDLSSLRAVYLAGEPLDEPTARWVSDGLGKPIIDNYWQTESGWPILSAQPGVERVPTRFGSPSFPTYGFDVRIVDEATGEDLEAGEKGVVAIEPPLPPGAMTTIWGDDERFVQTYFTSVPGRQVYSTFDWGRVDDDGYWYILGRTDDVINVAGHRLGTREIEESINSHAGVAECAVVGVADELKGQAAMAFVVLKRPDDVQGADAAHALEGDIMRVVEEQLGAVARPARIRFVGALPKTRSGKVLRRAIVAVCENRDPGDLTTIEDPSALQQIKEALQ</sequence>
<evidence type="ECO:0000256" key="6">
    <source>
        <dbReference type="ARBA" id="ARBA00078862"/>
    </source>
</evidence>
<dbReference type="FunFam" id="3.40.50.12780:FF:000001">
    <property type="entry name" value="Acetyl-coenzyme A synthetase"/>
    <property type="match status" value="1"/>
</dbReference>
<dbReference type="InterPro" id="IPR032387">
    <property type="entry name" value="ACAS_N"/>
</dbReference>
<gene>
    <name evidence="10" type="primary">prpE</name>
    <name evidence="10" type="ORF">SAMEA1982600_01287</name>
</gene>
<name>A0A157MM41_9BORD</name>
<dbReference type="InterPro" id="IPR012694">
    <property type="entry name" value="Propion_PrpE"/>
</dbReference>
<dbReference type="Proteomes" id="UP000077037">
    <property type="component" value="Unassembled WGS sequence"/>
</dbReference>
<evidence type="ECO:0000313" key="10">
    <source>
        <dbReference type="EMBL" id="SAI10063.1"/>
    </source>
</evidence>
<dbReference type="SUPFAM" id="SSF56801">
    <property type="entry name" value="Acetyl-CoA synthetase-like"/>
    <property type="match status" value="1"/>
</dbReference>
<comment type="similarity">
    <text evidence="1">Belongs to the ATP-dependent AMP-binding enzyme family.</text>
</comment>
<evidence type="ECO:0000313" key="11">
    <source>
        <dbReference type="Proteomes" id="UP000077037"/>
    </source>
</evidence>
<keyword evidence="5" id="KW-0067">ATP-binding</keyword>
<feature type="domain" description="AMP-binding enzyme C-terminal" evidence="8">
    <location>
        <begin position="511"/>
        <end position="594"/>
    </location>
</feature>
<dbReference type="Gene3D" id="3.40.50.12780">
    <property type="entry name" value="N-terminal domain of ligase-like"/>
    <property type="match status" value="1"/>
</dbReference>
<evidence type="ECO:0000256" key="2">
    <source>
        <dbReference type="ARBA" id="ARBA00013625"/>
    </source>
</evidence>
<evidence type="ECO:0000256" key="4">
    <source>
        <dbReference type="ARBA" id="ARBA00022741"/>
    </source>
</evidence>
<evidence type="ECO:0000259" key="8">
    <source>
        <dbReference type="Pfam" id="PF13193"/>
    </source>
</evidence>
<feature type="domain" description="AMP-dependent synthetase/ligase" evidence="7">
    <location>
        <begin position="60"/>
        <end position="444"/>
    </location>
</feature>
<dbReference type="GO" id="GO:0019629">
    <property type="term" value="P:propionate catabolic process, 2-methylcitrate cycle"/>
    <property type="evidence" value="ECO:0007669"/>
    <property type="project" value="InterPro"/>
</dbReference>
<dbReference type="AlphaFoldDB" id="A0A157MM41"/>
<dbReference type="Pfam" id="PF00501">
    <property type="entry name" value="AMP-binding"/>
    <property type="match status" value="1"/>
</dbReference>
<dbReference type="GO" id="GO:0050218">
    <property type="term" value="F:propionate-CoA ligase activity"/>
    <property type="evidence" value="ECO:0007669"/>
    <property type="project" value="InterPro"/>
</dbReference>
<dbReference type="PANTHER" id="PTHR43347:SF3">
    <property type="entry name" value="ACYL-COA SYNTHETASE SHORT-CHAIN FAMILY MEMBER 3, MITOCHONDRIAL"/>
    <property type="match status" value="1"/>
</dbReference>
<organism evidence="10 11">
    <name type="scientific">Bordetella ansorpii</name>
    <dbReference type="NCBI Taxonomy" id="288768"/>
    <lineage>
        <taxon>Bacteria</taxon>
        <taxon>Pseudomonadati</taxon>
        <taxon>Pseudomonadota</taxon>
        <taxon>Betaproteobacteria</taxon>
        <taxon>Burkholderiales</taxon>
        <taxon>Alcaligenaceae</taxon>
        <taxon>Bordetella</taxon>
    </lineage>
</organism>
<feature type="domain" description="Acetyl-coenzyme A synthetase N-terminal" evidence="9">
    <location>
        <begin position="5"/>
        <end position="58"/>
    </location>
</feature>
<dbReference type="OrthoDB" id="9766486at2"/>
<evidence type="ECO:0000259" key="7">
    <source>
        <dbReference type="Pfam" id="PF00501"/>
    </source>
</evidence>
<dbReference type="InterPro" id="IPR042099">
    <property type="entry name" value="ANL_N_sf"/>
</dbReference>
<dbReference type="PANTHER" id="PTHR43347">
    <property type="entry name" value="ACYL-COA SYNTHETASE"/>
    <property type="match status" value="1"/>
</dbReference>
<evidence type="ECO:0000256" key="5">
    <source>
        <dbReference type="ARBA" id="ARBA00022840"/>
    </source>
</evidence>
<proteinExistence type="inferred from homology"/>